<evidence type="ECO:0000256" key="2">
    <source>
        <dbReference type="ARBA" id="ARBA00022692"/>
    </source>
</evidence>
<dbReference type="InterPro" id="IPR017452">
    <property type="entry name" value="GPCR_Rhodpsn_7TM"/>
</dbReference>
<organism evidence="9 10">
    <name type="scientific">Porites lobata</name>
    <dbReference type="NCBI Taxonomy" id="104759"/>
    <lineage>
        <taxon>Eukaryota</taxon>
        <taxon>Metazoa</taxon>
        <taxon>Cnidaria</taxon>
        <taxon>Anthozoa</taxon>
        <taxon>Hexacorallia</taxon>
        <taxon>Scleractinia</taxon>
        <taxon>Fungiina</taxon>
        <taxon>Poritidae</taxon>
        <taxon>Porites</taxon>
    </lineage>
</organism>
<feature type="transmembrane region" description="Helical" evidence="7">
    <location>
        <begin position="44"/>
        <end position="69"/>
    </location>
</feature>
<dbReference type="EMBL" id="CALNXK010000077">
    <property type="protein sequence ID" value="CAH3145880.1"/>
    <property type="molecule type" value="Genomic_DNA"/>
</dbReference>
<evidence type="ECO:0000313" key="10">
    <source>
        <dbReference type="Proteomes" id="UP001159405"/>
    </source>
</evidence>
<dbReference type="PRINTS" id="PR00237">
    <property type="entry name" value="GPCRRHODOPSN"/>
</dbReference>
<accession>A0ABN8PKU9</accession>
<comment type="caution">
    <text evidence="9">The sequence shown here is derived from an EMBL/GenBank/DDBJ whole genome shotgun (WGS) entry which is preliminary data.</text>
</comment>
<feature type="domain" description="G-protein coupled receptors family 1 profile" evidence="8">
    <location>
        <begin position="23"/>
        <end position="274"/>
    </location>
</feature>
<proteinExistence type="inferred from homology"/>
<evidence type="ECO:0000256" key="6">
    <source>
        <dbReference type="SAM" id="MobiDB-lite"/>
    </source>
</evidence>
<dbReference type="Pfam" id="PF00001">
    <property type="entry name" value="7tm_1"/>
    <property type="match status" value="1"/>
</dbReference>
<dbReference type="PROSITE" id="PS00237">
    <property type="entry name" value="G_PROTEIN_RECEP_F1_1"/>
    <property type="match status" value="1"/>
</dbReference>
<feature type="transmembrane region" description="Helical" evidence="7">
    <location>
        <begin position="221"/>
        <end position="242"/>
    </location>
</feature>
<dbReference type="SMART" id="SM01381">
    <property type="entry name" value="7TM_GPCR_Srsx"/>
    <property type="match status" value="1"/>
</dbReference>
<comment type="similarity">
    <text evidence="5">Belongs to the G-protein coupled receptor 1 family.</text>
</comment>
<dbReference type="PROSITE" id="PS50262">
    <property type="entry name" value="G_PROTEIN_RECEP_F1_2"/>
    <property type="match status" value="1"/>
</dbReference>
<keyword evidence="4 7" id="KW-0472">Membrane</keyword>
<feature type="transmembrane region" description="Helical" evidence="7">
    <location>
        <begin position="172"/>
        <end position="200"/>
    </location>
</feature>
<evidence type="ECO:0000256" key="5">
    <source>
        <dbReference type="RuleBase" id="RU000688"/>
    </source>
</evidence>
<keyword evidence="5" id="KW-0807">Transducer</keyword>
<feature type="transmembrane region" description="Helical" evidence="7">
    <location>
        <begin position="254"/>
        <end position="276"/>
    </location>
</feature>
<keyword evidence="10" id="KW-1185">Reference proteome</keyword>
<feature type="transmembrane region" description="Helical" evidence="7">
    <location>
        <begin position="6"/>
        <end position="32"/>
    </location>
</feature>
<gene>
    <name evidence="9" type="ORF">PLOB_00044793</name>
</gene>
<protein>
    <recommendedName>
        <fullName evidence="8">G-protein coupled receptors family 1 profile domain-containing protein</fullName>
    </recommendedName>
</protein>
<dbReference type="PANTHER" id="PTHR45698">
    <property type="entry name" value="TRACE AMINE-ASSOCIATED RECEPTOR 19N-RELATED"/>
    <property type="match status" value="1"/>
</dbReference>
<dbReference type="InterPro" id="IPR000276">
    <property type="entry name" value="GPCR_Rhodpsn"/>
</dbReference>
<feature type="transmembrane region" description="Helical" evidence="7">
    <location>
        <begin position="127"/>
        <end position="152"/>
    </location>
</feature>
<sequence>MLTSGEITLTICFTVLVFPGLIGNILVCLVVFSYRTMQTPINYLFVNLAVADIITLTFIGPQYIFTHFFKHPTGTTGDFLCKFITGGNISWIGGVASVFSLVAISFERYNAVINPYSQASNFSTTKVKVIIVCCWIFTIAFNFPLFFVIYYNRDKKFCLESWPSVTSGKINSTFWLVVVGIIPAVIMTSLYSRVVCNLWFKKTNEFVQIVVRRSRKKVTKVALIVSVIYVISWFPQLVVYLLSNYETGIKFGEFAYMASVVMVTFNSAVNPFIYALQSGRFRQHFKELLCRHQRRRRVFPLEYCDAAAVLSLQNTKPKNESHMLNKETAQTNRETAEERNNLARDSFRVQLTENTNSCKKSVI</sequence>
<dbReference type="Proteomes" id="UP001159405">
    <property type="component" value="Unassembled WGS sequence"/>
</dbReference>
<evidence type="ECO:0000256" key="1">
    <source>
        <dbReference type="ARBA" id="ARBA00004370"/>
    </source>
</evidence>
<keyword evidence="5" id="KW-0675">Receptor</keyword>
<reference evidence="9 10" key="1">
    <citation type="submission" date="2022-05" db="EMBL/GenBank/DDBJ databases">
        <authorList>
            <consortium name="Genoscope - CEA"/>
            <person name="William W."/>
        </authorList>
    </citation>
    <scope>NUCLEOTIDE SEQUENCE [LARGE SCALE GENOMIC DNA]</scope>
</reference>
<dbReference type="PANTHER" id="PTHR45698:SF1">
    <property type="entry name" value="TRACE AMINE-ASSOCIATED RECEPTOR 13C-LIKE"/>
    <property type="match status" value="1"/>
</dbReference>
<evidence type="ECO:0000313" key="9">
    <source>
        <dbReference type="EMBL" id="CAH3145880.1"/>
    </source>
</evidence>
<dbReference type="SUPFAM" id="SSF81321">
    <property type="entry name" value="Family A G protein-coupled receptor-like"/>
    <property type="match status" value="1"/>
</dbReference>
<dbReference type="CDD" id="cd00637">
    <property type="entry name" value="7tm_classA_rhodopsin-like"/>
    <property type="match status" value="1"/>
</dbReference>
<keyword evidence="5" id="KW-0297">G-protein coupled receptor</keyword>
<feature type="region of interest" description="Disordered" evidence="6">
    <location>
        <begin position="318"/>
        <end position="340"/>
    </location>
</feature>
<feature type="transmembrane region" description="Helical" evidence="7">
    <location>
        <begin position="89"/>
        <end position="106"/>
    </location>
</feature>
<keyword evidence="3 7" id="KW-1133">Transmembrane helix</keyword>
<evidence type="ECO:0000259" key="8">
    <source>
        <dbReference type="PROSITE" id="PS50262"/>
    </source>
</evidence>
<evidence type="ECO:0000256" key="7">
    <source>
        <dbReference type="SAM" id="Phobius"/>
    </source>
</evidence>
<comment type="subcellular location">
    <subcellularLocation>
        <location evidence="1">Membrane</location>
    </subcellularLocation>
</comment>
<dbReference type="Gene3D" id="1.20.1070.10">
    <property type="entry name" value="Rhodopsin 7-helix transmembrane proteins"/>
    <property type="match status" value="1"/>
</dbReference>
<keyword evidence="2 5" id="KW-0812">Transmembrane</keyword>
<name>A0ABN8PKU9_9CNID</name>
<evidence type="ECO:0000256" key="4">
    <source>
        <dbReference type="ARBA" id="ARBA00023136"/>
    </source>
</evidence>
<evidence type="ECO:0000256" key="3">
    <source>
        <dbReference type="ARBA" id="ARBA00022989"/>
    </source>
</evidence>